<evidence type="ECO:0000313" key="1">
    <source>
        <dbReference type="EMBL" id="SCY57219.1"/>
    </source>
</evidence>
<proteinExistence type="predicted"/>
<keyword evidence="2" id="KW-1185">Reference proteome</keyword>
<evidence type="ECO:0008006" key="3">
    <source>
        <dbReference type="Google" id="ProtNLM"/>
    </source>
</evidence>
<gene>
    <name evidence="1" type="ORF">SAMN03080606_01859</name>
</gene>
<dbReference type="Proteomes" id="UP000198636">
    <property type="component" value="Unassembled WGS sequence"/>
</dbReference>
<dbReference type="OrthoDB" id="1706352at2"/>
<name>A0A1G5H0Z3_9FIRM</name>
<dbReference type="RefSeq" id="WP_091542656.1">
    <property type="nucleotide sequence ID" value="NZ_FMUS01000010.1"/>
</dbReference>
<reference evidence="1 2" key="1">
    <citation type="submission" date="2016-10" db="EMBL/GenBank/DDBJ databases">
        <authorList>
            <person name="de Groot N.N."/>
        </authorList>
    </citation>
    <scope>NUCLEOTIDE SEQUENCE [LARGE SCALE GENOMIC DNA]</scope>
    <source>
        <strain evidence="1 2">DSM 18978</strain>
    </source>
</reference>
<organism evidence="1 2">
    <name type="scientific">Alkaliphilus peptidifermentans DSM 18978</name>
    <dbReference type="NCBI Taxonomy" id="1120976"/>
    <lineage>
        <taxon>Bacteria</taxon>
        <taxon>Bacillati</taxon>
        <taxon>Bacillota</taxon>
        <taxon>Clostridia</taxon>
        <taxon>Peptostreptococcales</taxon>
        <taxon>Natronincolaceae</taxon>
        <taxon>Alkaliphilus</taxon>
    </lineage>
</organism>
<dbReference type="AlphaFoldDB" id="A0A1G5H0Z3"/>
<dbReference type="EMBL" id="FMUS01000010">
    <property type="protein sequence ID" value="SCY57219.1"/>
    <property type="molecule type" value="Genomic_DNA"/>
</dbReference>
<accession>A0A1G5H0Z3</accession>
<evidence type="ECO:0000313" key="2">
    <source>
        <dbReference type="Proteomes" id="UP000198636"/>
    </source>
</evidence>
<sequence length="348" mass="40930">MAFMGNLEYLINNSQSHLYNIFLDEKKEIKCISSKQNKWADYHVISQNGSSDMDITIDPSDNIHLFNVHDNNKVNYFIFNKQKWRLKTSFNLTAEGEKILYPICIYHNNQINLFYYEKNSVSSLCKLKHVVFEKNKAKENLIFQASYHRFINPFKVFTVNNNMIFLFTSLVNDKEEIFIKKFDSQKEEWLPPIQITNTGVSKLYLDGLLDNSNNIHILWSNYTEDDLTINYIKFNLEENKVFIEPQKLSESLNCSFPHITLFNSRVIVVWYQFEHLVTTTSNDFGDTWSEVKPIAKSKRINFKRYRFRTNYNEYSNFIGDTLFGTLYPAIQFLGLGGDIDDEVSTGEL</sequence>
<protein>
    <recommendedName>
        <fullName evidence="3">BNR repeat-containing family member</fullName>
    </recommendedName>
</protein>
<dbReference type="STRING" id="1120976.SAMN03080606_01859"/>